<organism evidence="1 2">
    <name type="scientific">candidate division NPL-UPA2 bacterium Unc8</name>
    <dbReference type="NCBI Taxonomy" id="1980939"/>
    <lineage>
        <taxon>Bacteria</taxon>
    </lineage>
</organism>
<accession>A0A399FXF4</accession>
<dbReference type="PROSITE" id="PS51257">
    <property type="entry name" value="PROKAR_LIPOPROTEIN"/>
    <property type="match status" value="1"/>
</dbReference>
<dbReference type="AlphaFoldDB" id="A0A399FXF4"/>
<comment type="caution">
    <text evidence="1">The sequence shown here is derived from an EMBL/GenBank/DDBJ whole genome shotgun (WGS) entry which is preliminary data.</text>
</comment>
<name>A0A399FXF4_UNCN2</name>
<evidence type="ECO:0000313" key="2">
    <source>
        <dbReference type="Proteomes" id="UP000266287"/>
    </source>
</evidence>
<dbReference type="EMBL" id="NDHY01000001">
    <property type="protein sequence ID" value="RII01098.1"/>
    <property type="molecule type" value="Genomic_DNA"/>
</dbReference>
<dbReference type="Proteomes" id="UP000266287">
    <property type="component" value="Unassembled WGS sequence"/>
</dbReference>
<proteinExistence type="predicted"/>
<dbReference type="GO" id="GO:0043165">
    <property type="term" value="P:Gram-negative-bacterium-type cell outer membrane assembly"/>
    <property type="evidence" value="ECO:0007669"/>
    <property type="project" value="InterPro"/>
</dbReference>
<protein>
    <submittedName>
        <fullName evidence="1">Uncharacterized protein</fullName>
    </submittedName>
</protein>
<sequence>MSSRQKLLCANLAALLLLGGCYTPSPPDVAEFRSIAINIENKTFEGGIEVQIKKKIRDEFIFDGRLSVARGENGADLRLCGQITSYVEGKRVGEPYVTIGGIFTVRDLRNNRVLWENKIIKGSSVAPTNREAKRGALTNLARSVVKETLGG</sequence>
<evidence type="ECO:0000313" key="1">
    <source>
        <dbReference type="EMBL" id="RII01098.1"/>
    </source>
</evidence>
<dbReference type="Pfam" id="PF04390">
    <property type="entry name" value="LptE"/>
    <property type="match status" value="1"/>
</dbReference>
<dbReference type="GO" id="GO:0019867">
    <property type="term" value="C:outer membrane"/>
    <property type="evidence" value="ECO:0007669"/>
    <property type="project" value="InterPro"/>
</dbReference>
<dbReference type="InterPro" id="IPR007485">
    <property type="entry name" value="LPS_assembly_LptE"/>
</dbReference>
<reference evidence="1 2" key="1">
    <citation type="submission" date="2018-08" db="EMBL/GenBank/DDBJ databases">
        <title>Draft genome of candidate division NPL-UPA2 bacterium Unc8 that adapted to ultra-basic serpentinizing groundwater.</title>
        <authorList>
            <person name="Ishii S."/>
            <person name="Suzuki S."/>
            <person name="Nealson K.H."/>
        </authorList>
    </citation>
    <scope>NUCLEOTIDE SEQUENCE [LARGE SCALE GENOMIC DNA]</scope>
    <source>
        <strain evidence="1">Unc8</strain>
    </source>
</reference>
<gene>
    <name evidence="1" type="ORF">B9J77_00755</name>
</gene>